<dbReference type="InterPro" id="IPR005532">
    <property type="entry name" value="SUMF_dom"/>
</dbReference>
<name>A0ABW5LSJ8_9FLAO</name>
<comment type="subcellular location">
    <subcellularLocation>
        <location evidence="1">Membrane</location>
    </subcellularLocation>
</comment>
<dbReference type="InterPro" id="IPR050491">
    <property type="entry name" value="AmpC-like"/>
</dbReference>
<organism evidence="5 6">
    <name type="scientific">Pseudotenacibaculum haliotis</name>
    <dbReference type="NCBI Taxonomy" id="1862138"/>
    <lineage>
        <taxon>Bacteria</taxon>
        <taxon>Pseudomonadati</taxon>
        <taxon>Bacteroidota</taxon>
        <taxon>Flavobacteriia</taxon>
        <taxon>Flavobacteriales</taxon>
        <taxon>Flavobacteriaceae</taxon>
        <taxon>Pseudotenacibaculum</taxon>
    </lineage>
</organism>
<dbReference type="InterPro" id="IPR012338">
    <property type="entry name" value="Beta-lactam/transpept-like"/>
</dbReference>
<feature type="domain" description="Sulfatase-modifying factor enzyme-like" evidence="4">
    <location>
        <begin position="25"/>
        <end position="282"/>
    </location>
</feature>
<dbReference type="PANTHER" id="PTHR46825:SF11">
    <property type="entry name" value="PENICILLIN-BINDING PROTEIN 4"/>
    <property type="match status" value="1"/>
</dbReference>
<evidence type="ECO:0000259" key="3">
    <source>
        <dbReference type="Pfam" id="PF00144"/>
    </source>
</evidence>
<dbReference type="InterPro" id="IPR042095">
    <property type="entry name" value="SUMF_sf"/>
</dbReference>
<dbReference type="Proteomes" id="UP001597508">
    <property type="component" value="Unassembled WGS sequence"/>
</dbReference>
<keyword evidence="2" id="KW-0472">Membrane</keyword>
<evidence type="ECO:0000313" key="5">
    <source>
        <dbReference type="EMBL" id="MFD2567564.1"/>
    </source>
</evidence>
<sequence>MKNYLLTSLLLYITLFTPYNEKSNLPEMVFVKGGNFKMGGTKEQVVFSFSDELPVVNVELNDFWIGKYEITNAEYAEFLSEKGNQIEGGSHWYALNKYALIQKASDQSFVSKPGYESYPVANVSWYGANAYCKWLSKKTGKSYRLPTESEWEYAARGGQFSKGYVYSGSNNAEEVAWSNEYAANSKTGWNFKKDKGIHPVGLKQANELGIHDMSGNLSEWCFDLYQNKLIKGRNPKGAKYGSKKVLRGGSWDNGMESARVSARNFSSLVSRFSVNKGFRIVREKEYLKLKEQLNQLSAKNGFSGTVLVQKEGQIIFHKSFGYANRNSLQANTNNTKYAIASITKLFTSTLILQLVAENKLDLNKSISYYLKDYDEEIGQKVTIHHLLTHTSGIQNCEEKRNDKSNLPDVYSVHDNVEAIIQKYCSGPFVNEVGTAFNYNNGEYILLGKIIETITKKPFSKVLEERILIPFEMKNTGVIAKKEDLKNLSKPYKWLREKKTYVKNPDILYQNYHASGAMYSNSEDLLKFNNALYQGKLIDSQKLELLLRSYLESRDYGYGLWVRYQTYNKTVSKVAQRFGRIHGINTLLSHFIDEDITIIVLANTNKVDVSSFQNVVAEYFFE</sequence>
<evidence type="ECO:0000256" key="2">
    <source>
        <dbReference type="ARBA" id="ARBA00023136"/>
    </source>
</evidence>
<dbReference type="Pfam" id="PF03781">
    <property type="entry name" value="FGE-sulfatase"/>
    <property type="match status" value="1"/>
</dbReference>
<dbReference type="EMBL" id="JBHULH010000004">
    <property type="protein sequence ID" value="MFD2567564.1"/>
    <property type="molecule type" value="Genomic_DNA"/>
</dbReference>
<dbReference type="Gene3D" id="3.40.710.10">
    <property type="entry name" value="DD-peptidase/beta-lactamase superfamily"/>
    <property type="match status" value="1"/>
</dbReference>
<comment type="caution">
    <text evidence="5">The sequence shown here is derived from an EMBL/GenBank/DDBJ whole genome shotgun (WGS) entry which is preliminary data.</text>
</comment>
<evidence type="ECO:0000256" key="1">
    <source>
        <dbReference type="ARBA" id="ARBA00004370"/>
    </source>
</evidence>
<accession>A0ABW5LSJ8</accession>
<evidence type="ECO:0000259" key="4">
    <source>
        <dbReference type="Pfam" id="PF03781"/>
    </source>
</evidence>
<dbReference type="InterPro" id="IPR016187">
    <property type="entry name" value="CTDL_fold"/>
</dbReference>
<evidence type="ECO:0000313" key="6">
    <source>
        <dbReference type="Proteomes" id="UP001597508"/>
    </source>
</evidence>
<gene>
    <name evidence="5" type="ORF">ACFSRZ_09290</name>
</gene>
<protein>
    <submittedName>
        <fullName evidence="5">SUMF1/EgtB/PvdO family nonheme iron enzyme</fullName>
    </submittedName>
</protein>
<dbReference type="SUPFAM" id="SSF56436">
    <property type="entry name" value="C-type lectin-like"/>
    <property type="match status" value="1"/>
</dbReference>
<dbReference type="SUPFAM" id="SSF56601">
    <property type="entry name" value="beta-lactamase/transpeptidase-like"/>
    <property type="match status" value="1"/>
</dbReference>
<dbReference type="InterPro" id="IPR001466">
    <property type="entry name" value="Beta-lactam-related"/>
</dbReference>
<feature type="domain" description="Beta-lactamase-related" evidence="3">
    <location>
        <begin position="296"/>
        <end position="605"/>
    </location>
</feature>
<dbReference type="RefSeq" id="WP_379666274.1">
    <property type="nucleotide sequence ID" value="NZ_JBHULH010000004.1"/>
</dbReference>
<proteinExistence type="predicted"/>
<dbReference type="PANTHER" id="PTHR46825">
    <property type="entry name" value="D-ALANYL-D-ALANINE-CARBOXYPEPTIDASE/ENDOPEPTIDASE AMPH"/>
    <property type="match status" value="1"/>
</dbReference>
<dbReference type="Gene3D" id="3.90.1580.10">
    <property type="entry name" value="paralog of FGE (formylglycine-generating enzyme)"/>
    <property type="match status" value="1"/>
</dbReference>
<dbReference type="Pfam" id="PF00144">
    <property type="entry name" value="Beta-lactamase"/>
    <property type="match status" value="1"/>
</dbReference>
<reference evidence="6" key="1">
    <citation type="journal article" date="2019" name="Int. J. Syst. Evol. Microbiol.">
        <title>The Global Catalogue of Microorganisms (GCM) 10K type strain sequencing project: providing services to taxonomists for standard genome sequencing and annotation.</title>
        <authorList>
            <consortium name="The Broad Institute Genomics Platform"/>
            <consortium name="The Broad Institute Genome Sequencing Center for Infectious Disease"/>
            <person name="Wu L."/>
            <person name="Ma J."/>
        </authorList>
    </citation>
    <scope>NUCLEOTIDE SEQUENCE [LARGE SCALE GENOMIC DNA]</scope>
    <source>
        <strain evidence="6">KCTC 52127</strain>
    </source>
</reference>
<keyword evidence="6" id="KW-1185">Reference proteome</keyword>